<reference evidence="3" key="1">
    <citation type="journal article" date="2014" name="Proc. Natl. Acad. Sci. U.S.A.">
        <title>Extensive sampling of basidiomycete genomes demonstrates inadequacy of the white-rot/brown-rot paradigm for wood decay fungi.</title>
        <authorList>
            <person name="Riley R."/>
            <person name="Salamov A.A."/>
            <person name="Brown D.W."/>
            <person name="Nagy L.G."/>
            <person name="Floudas D."/>
            <person name="Held B.W."/>
            <person name="Levasseur A."/>
            <person name="Lombard V."/>
            <person name="Morin E."/>
            <person name="Otillar R."/>
            <person name="Lindquist E.A."/>
            <person name="Sun H."/>
            <person name="LaButti K.M."/>
            <person name="Schmutz J."/>
            <person name="Jabbour D."/>
            <person name="Luo H."/>
            <person name="Baker S.E."/>
            <person name="Pisabarro A.G."/>
            <person name="Walton J.D."/>
            <person name="Blanchette R.A."/>
            <person name="Henrissat B."/>
            <person name="Martin F."/>
            <person name="Cullen D."/>
            <person name="Hibbett D.S."/>
            <person name="Grigoriev I.V."/>
        </authorList>
    </citation>
    <scope>NUCLEOTIDE SEQUENCE [LARGE SCALE GENOMIC DNA]</scope>
    <source>
        <strain evidence="3">FD-172 SS1</strain>
    </source>
</reference>
<dbReference type="Proteomes" id="UP000027195">
    <property type="component" value="Unassembled WGS sequence"/>
</dbReference>
<dbReference type="InterPro" id="IPR036047">
    <property type="entry name" value="F-box-like_dom_sf"/>
</dbReference>
<keyword evidence="3" id="KW-1185">Reference proteome</keyword>
<dbReference type="HOGENOM" id="CLU_504299_0_0_1"/>
<evidence type="ECO:0008006" key="4">
    <source>
        <dbReference type="Google" id="ProtNLM"/>
    </source>
</evidence>
<accession>A0A067MLN1</accession>
<protein>
    <recommendedName>
        <fullName evidence="4">F-box domain-containing protein</fullName>
    </recommendedName>
</protein>
<feature type="compositionally biased region" description="Low complexity" evidence="1">
    <location>
        <begin position="420"/>
        <end position="462"/>
    </location>
</feature>
<evidence type="ECO:0000313" key="2">
    <source>
        <dbReference type="EMBL" id="KDQ16439.1"/>
    </source>
</evidence>
<dbReference type="InParanoid" id="A0A067MLN1"/>
<dbReference type="EMBL" id="KL198027">
    <property type="protein sequence ID" value="KDQ16439.1"/>
    <property type="molecule type" value="Genomic_DNA"/>
</dbReference>
<sequence length="540" mass="59570">MDSTLRKPQDSPPPYTHIECHSVFQISEILSITLSYVSPPDLTKCLRVNKHWFPLAAAHLWERVSINTILSLTERGRDVLERRRVYEYTFPLSVSCARRTLIYTSFVTSITCPDPQDIIYHFKSILDLMHDFLHAWAILATTRPSLVTNAQSSHSPPVHYSDLHLNNLFPRLRYLRGVIAYRRGTCTFSFPYIPALGIVEPFRAVYSTSRPLVDTRKFLTMHAHSLTINMRVAEIGLFTLADKSLTLRELDVTVTSVDIAHLRGWAELDPLDDAEVEAGDLEDVQPRLTHFTLRSPQPLPLFLALLKVLPSLKHIADLHLQTLVYGGIPALLEVSDSDDLDTEDELVSTDFDSLDGGGSMMGLSDVEEEEGGFVSAGSGDDNESDGPGPGVTTQVWHTTSPLGLVQNDPDSDDSSRDGDASSLFSTASSASQHADALPLTSPQSLSQLTSTSTSTPALSSSPEDVPSEEILAPSTKTQAFRATLEDFVHLRWVRLSSITEEEDGTQGKEDGADFFGGKTRMLDSLVKAIESAGDDWVWDS</sequence>
<gene>
    <name evidence="2" type="ORF">BOTBODRAFT_53934</name>
</gene>
<proteinExistence type="predicted"/>
<feature type="region of interest" description="Disordered" evidence="1">
    <location>
        <begin position="369"/>
        <end position="473"/>
    </location>
</feature>
<evidence type="ECO:0000313" key="3">
    <source>
        <dbReference type="Proteomes" id="UP000027195"/>
    </source>
</evidence>
<dbReference type="AlphaFoldDB" id="A0A067MLN1"/>
<organism evidence="2 3">
    <name type="scientific">Botryobasidium botryosum (strain FD-172 SS1)</name>
    <dbReference type="NCBI Taxonomy" id="930990"/>
    <lineage>
        <taxon>Eukaryota</taxon>
        <taxon>Fungi</taxon>
        <taxon>Dikarya</taxon>
        <taxon>Basidiomycota</taxon>
        <taxon>Agaricomycotina</taxon>
        <taxon>Agaricomycetes</taxon>
        <taxon>Cantharellales</taxon>
        <taxon>Botryobasidiaceae</taxon>
        <taxon>Botryobasidium</taxon>
    </lineage>
</organism>
<name>A0A067MLN1_BOTB1</name>
<dbReference type="OrthoDB" id="2408464at2759"/>
<dbReference type="SUPFAM" id="SSF81383">
    <property type="entry name" value="F-box domain"/>
    <property type="match status" value="1"/>
</dbReference>
<evidence type="ECO:0000256" key="1">
    <source>
        <dbReference type="SAM" id="MobiDB-lite"/>
    </source>
</evidence>
<feature type="compositionally biased region" description="Polar residues" evidence="1">
    <location>
        <begin position="391"/>
        <end position="401"/>
    </location>
</feature>